<name>A0AAV2DUH1_9ROSI</name>
<keyword evidence="3" id="KW-1185">Reference proteome</keyword>
<dbReference type="AlphaFoldDB" id="A0AAV2DUH1"/>
<proteinExistence type="predicted"/>
<evidence type="ECO:0000256" key="1">
    <source>
        <dbReference type="SAM" id="MobiDB-lite"/>
    </source>
</evidence>
<sequence length="72" mass="7824">MVESSEERGQGTGSLLPEVNSEAARKGFNSTRTHETGEGFDGGCGCSCACENEVIARLSRRRRVEDEESKTK</sequence>
<evidence type="ECO:0000313" key="3">
    <source>
        <dbReference type="Proteomes" id="UP001497516"/>
    </source>
</evidence>
<organism evidence="2 3">
    <name type="scientific">Linum trigynum</name>
    <dbReference type="NCBI Taxonomy" id="586398"/>
    <lineage>
        <taxon>Eukaryota</taxon>
        <taxon>Viridiplantae</taxon>
        <taxon>Streptophyta</taxon>
        <taxon>Embryophyta</taxon>
        <taxon>Tracheophyta</taxon>
        <taxon>Spermatophyta</taxon>
        <taxon>Magnoliopsida</taxon>
        <taxon>eudicotyledons</taxon>
        <taxon>Gunneridae</taxon>
        <taxon>Pentapetalae</taxon>
        <taxon>rosids</taxon>
        <taxon>fabids</taxon>
        <taxon>Malpighiales</taxon>
        <taxon>Linaceae</taxon>
        <taxon>Linum</taxon>
    </lineage>
</organism>
<evidence type="ECO:0000313" key="2">
    <source>
        <dbReference type="EMBL" id="CAL1377341.1"/>
    </source>
</evidence>
<reference evidence="2 3" key="1">
    <citation type="submission" date="2024-04" db="EMBL/GenBank/DDBJ databases">
        <authorList>
            <person name="Fracassetti M."/>
        </authorList>
    </citation>
    <scope>NUCLEOTIDE SEQUENCE [LARGE SCALE GENOMIC DNA]</scope>
</reference>
<dbReference type="EMBL" id="OZ034816">
    <property type="protein sequence ID" value="CAL1377341.1"/>
    <property type="molecule type" value="Genomic_DNA"/>
</dbReference>
<feature type="region of interest" description="Disordered" evidence="1">
    <location>
        <begin position="1"/>
        <end position="46"/>
    </location>
</feature>
<protein>
    <submittedName>
        <fullName evidence="2">Uncharacterized protein</fullName>
    </submittedName>
</protein>
<accession>A0AAV2DUH1</accession>
<gene>
    <name evidence="2" type="ORF">LTRI10_LOCUS18999</name>
</gene>
<dbReference type="Proteomes" id="UP001497516">
    <property type="component" value="Chromosome 3"/>
</dbReference>